<feature type="region of interest" description="Disordered" evidence="2">
    <location>
        <begin position="1"/>
        <end position="53"/>
    </location>
</feature>
<keyword evidence="3" id="KW-0472">Membrane</keyword>
<evidence type="ECO:0000313" key="5">
    <source>
        <dbReference type="EMBL" id="MBP2386711.1"/>
    </source>
</evidence>
<accession>A0ABS4XEI4</accession>
<evidence type="ECO:0000256" key="3">
    <source>
        <dbReference type="SAM" id="Phobius"/>
    </source>
</evidence>
<gene>
    <name evidence="5" type="ORF">JOF47_002222</name>
</gene>
<evidence type="ECO:0000256" key="1">
    <source>
        <dbReference type="PROSITE-ProRule" id="PRU01122"/>
    </source>
</evidence>
<feature type="domain" description="Lon proteolytic" evidence="4">
    <location>
        <begin position="282"/>
        <end position="383"/>
    </location>
</feature>
<reference evidence="5 6" key="1">
    <citation type="submission" date="2021-03" db="EMBL/GenBank/DDBJ databases">
        <title>Sequencing the genomes of 1000 actinobacteria strains.</title>
        <authorList>
            <person name="Klenk H.-P."/>
        </authorList>
    </citation>
    <scope>NUCLEOTIDE SEQUENCE [LARGE SCALE GENOMIC DNA]</scope>
    <source>
        <strain evidence="5 6">DSM 15797</strain>
    </source>
</reference>
<dbReference type="InterPro" id="IPR008269">
    <property type="entry name" value="Lon_proteolytic"/>
</dbReference>
<feature type="active site" evidence="1">
    <location>
        <position position="290"/>
    </location>
</feature>
<comment type="catalytic activity">
    <reaction evidence="1">
        <text>Hydrolysis of proteins in presence of ATP.</text>
        <dbReference type="EC" id="3.4.21.53"/>
    </reaction>
</comment>
<dbReference type="SUPFAM" id="SSF50156">
    <property type="entry name" value="PDZ domain-like"/>
    <property type="match status" value="1"/>
</dbReference>
<comment type="caution">
    <text evidence="5">The sequence shown here is derived from an EMBL/GenBank/DDBJ whole genome shotgun (WGS) entry which is preliminary data.</text>
</comment>
<dbReference type="RefSeq" id="WP_209997702.1">
    <property type="nucleotide sequence ID" value="NZ_BAAAJY010000002.1"/>
</dbReference>
<evidence type="ECO:0000259" key="4">
    <source>
        <dbReference type="PROSITE" id="PS51786"/>
    </source>
</evidence>
<dbReference type="Proteomes" id="UP001296993">
    <property type="component" value="Unassembled WGS sequence"/>
</dbReference>
<protein>
    <recommendedName>
        <fullName evidence="1">endopeptidase La</fullName>
        <ecNumber evidence="1">3.4.21.53</ecNumber>
    </recommendedName>
</protein>
<dbReference type="PROSITE" id="PS51786">
    <property type="entry name" value="LON_PROTEOLYTIC"/>
    <property type="match status" value="1"/>
</dbReference>
<keyword evidence="1" id="KW-0720">Serine protease</keyword>
<dbReference type="Gene3D" id="2.30.42.10">
    <property type="match status" value="1"/>
</dbReference>
<dbReference type="InterPro" id="IPR020568">
    <property type="entry name" value="Ribosomal_Su5_D2-typ_SF"/>
</dbReference>
<evidence type="ECO:0000313" key="6">
    <source>
        <dbReference type="Proteomes" id="UP001296993"/>
    </source>
</evidence>
<proteinExistence type="inferred from homology"/>
<keyword evidence="6" id="KW-1185">Reference proteome</keyword>
<dbReference type="EC" id="3.4.21.53" evidence="1"/>
<dbReference type="PANTHER" id="PTHR10046">
    <property type="entry name" value="ATP DEPENDENT LON PROTEASE FAMILY MEMBER"/>
    <property type="match status" value="1"/>
</dbReference>
<keyword evidence="3" id="KW-0812">Transmembrane</keyword>
<feature type="active site" evidence="1">
    <location>
        <position position="335"/>
    </location>
</feature>
<keyword evidence="1" id="KW-0645">Protease</keyword>
<dbReference type="EMBL" id="JAGIOF010000001">
    <property type="protein sequence ID" value="MBP2386711.1"/>
    <property type="molecule type" value="Genomic_DNA"/>
</dbReference>
<evidence type="ECO:0000256" key="2">
    <source>
        <dbReference type="SAM" id="MobiDB-lite"/>
    </source>
</evidence>
<sequence length="396" mass="40833">MPAVPGPPESSMNDAAAPNPQMTGDPDGADHRPLLRRRSTSAAGAQGAPQSAAARRGRSIAGWIIVGTIALAAMLPTHFVVESAGPALNTIGEVDGTAMLTVTGKPTYPTSGALDMTTVYVQGGGQQRLGFFNVLSGWINPRQDVLPEEMVLPRGTTSEQQSEQNTVMMDDSQQLSTAAALHELDIPFTQHLSVAGFATEQNAKALKTGDQLVAINGTTVTDLALLKDELQKAGEKPSELEILRDGKPLTVTVNTTAGPGGQRQLGILLGSGFDFPVDVTFGLENVGGPSAGMMFALAIVDELTEGEMTGGKHFAGTGAITADGQVQPIGGIAQKMVGAKSNGAQVFLAPAENCTDVVGRVPAGLDVVKVETLDQARAAVEGIGGGKDPKSFPTCQ</sequence>
<keyword evidence="1" id="KW-0378">Hydrolase</keyword>
<dbReference type="SUPFAM" id="SSF54211">
    <property type="entry name" value="Ribosomal protein S5 domain 2-like"/>
    <property type="match status" value="1"/>
</dbReference>
<dbReference type="InterPro" id="IPR036034">
    <property type="entry name" value="PDZ_sf"/>
</dbReference>
<comment type="similarity">
    <text evidence="1">Belongs to the peptidase S16 family.</text>
</comment>
<dbReference type="InterPro" id="IPR014721">
    <property type="entry name" value="Ribsml_uS5_D2-typ_fold_subgr"/>
</dbReference>
<name>A0ABS4XEI4_9MICC</name>
<keyword evidence="3" id="KW-1133">Transmembrane helix</keyword>
<dbReference type="Pfam" id="PF05362">
    <property type="entry name" value="Lon_C"/>
    <property type="match status" value="1"/>
</dbReference>
<organism evidence="5 6">
    <name type="scientific">Paeniglutamicibacter kerguelensis</name>
    <dbReference type="NCBI Taxonomy" id="254788"/>
    <lineage>
        <taxon>Bacteria</taxon>
        <taxon>Bacillati</taxon>
        <taxon>Actinomycetota</taxon>
        <taxon>Actinomycetes</taxon>
        <taxon>Micrococcales</taxon>
        <taxon>Micrococcaceae</taxon>
        <taxon>Paeniglutamicibacter</taxon>
    </lineage>
</organism>
<feature type="transmembrane region" description="Helical" evidence="3">
    <location>
        <begin position="60"/>
        <end position="81"/>
    </location>
</feature>
<feature type="compositionally biased region" description="Low complexity" evidence="2">
    <location>
        <begin position="41"/>
        <end position="53"/>
    </location>
</feature>
<dbReference type="InterPro" id="IPR027065">
    <property type="entry name" value="Lon_Prtase"/>
</dbReference>
<dbReference type="Gene3D" id="3.30.230.10">
    <property type="match status" value="1"/>
</dbReference>